<keyword evidence="2" id="KW-1185">Reference proteome</keyword>
<reference evidence="1" key="1">
    <citation type="submission" date="2021-11" db="EMBL/GenBank/DDBJ databases">
        <title>Fusarium solani-melongenae Genome sequencing and assembly.</title>
        <authorList>
            <person name="Xie S."/>
            <person name="Huang L."/>
            <person name="Zhang X."/>
        </authorList>
    </citation>
    <scope>NUCLEOTIDE SEQUENCE</scope>
    <source>
        <strain evidence="1">CRI 24-3</strain>
    </source>
</reference>
<organism evidence="1 2">
    <name type="scientific">Fusarium solani subsp. cucurbitae</name>
    <name type="common">Neocosmosporum cucurbitae</name>
    <dbReference type="NCBI Taxonomy" id="2747967"/>
    <lineage>
        <taxon>Eukaryota</taxon>
        <taxon>Fungi</taxon>
        <taxon>Dikarya</taxon>
        <taxon>Ascomycota</taxon>
        <taxon>Pezizomycotina</taxon>
        <taxon>Sordariomycetes</taxon>
        <taxon>Hypocreomycetidae</taxon>
        <taxon>Hypocreales</taxon>
        <taxon>Nectriaceae</taxon>
        <taxon>Fusarium</taxon>
        <taxon>Fusarium solani species complex</taxon>
    </lineage>
</organism>
<name>A0ACD3ZAE6_FUSSC</name>
<dbReference type="EMBL" id="CP090036">
    <property type="protein sequence ID" value="UPK98210.1"/>
    <property type="molecule type" value="Genomic_DNA"/>
</dbReference>
<accession>A0ACD3ZAE6</accession>
<dbReference type="Proteomes" id="UP000830768">
    <property type="component" value="Chromosome 8"/>
</dbReference>
<evidence type="ECO:0000313" key="2">
    <source>
        <dbReference type="Proteomes" id="UP000830768"/>
    </source>
</evidence>
<protein>
    <submittedName>
        <fullName evidence="1">Uncharacterized protein</fullName>
    </submittedName>
</protein>
<sequence length="134" mass="14804">MGEVKVQARPLGGAAVSRARSLGTMAMAQPEKRFDSDSSDAESARQPWFPPPPTAPVRVKRVQLKETPKPVEDLPPLPPMLQVPSSPSLVDDGPRSPLLERVKSARKTLMERVEGWWDLGLLEKRQTLFGGKRV</sequence>
<proteinExistence type="predicted"/>
<evidence type="ECO:0000313" key="1">
    <source>
        <dbReference type="EMBL" id="UPK98210.1"/>
    </source>
</evidence>
<gene>
    <name evidence="1" type="ORF">LCI18_009145</name>
</gene>